<dbReference type="Gene3D" id="1.10.1040.10">
    <property type="entry name" value="N-(1-d-carboxylethyl)-l-norvaline Dehydrogenase, domain 2"/>
    <property type="match status" value="1"/>
</dbReference>
<evidence type="ECO:0000259" key="3">
    <source>
        <dbReference type="Pfam" id="PF01232"/>
    </source>
</evidence>
<dbReference type="InterPro" id="IPR013328">
    <property type="entry name" value="6PGD_dom2"/>
</dbReference>
<evidence type="ECO:0000313" key="5">
    <source>
        <dbReference type="EMBL" id="SFP82668.1"/>
    </source>
</evidence>
<reference evidence="5 6" key="1">
    <citation type="submission" date="2016-10" db="EMBL/GenBank/DDBJ databases">
        <authorList>
            <person name="de Groot N.N."/>
        </authorList>
    </citation>
    <scope>NUCLEOTIDE SEQUENCE [LARGE SCALE GENOMIC DNA]</scope>
    <source>
        <strain evidence="5 6">DSM 20678</strain>
    </source>
</reference>
<keyword evidence="1" id="KW-0560">Oxidoreductase</keyword>
<gene>
    <name evidence="5" type="ORF">SAMN05444406_104134</name>
</gene>
<name>A0A1I5TIB0_9FIRM</name>
<dbReference type="Pfam" id="PF01232">
    <property type="entry name" value="Mannitol_dh"/>
    <property type="match status" value="1"/>
</dbReference>
<organism evidence="5 6">
    <name type="scientific">Caldicoprobacter faecalis</name>
    <dbReference type="NCBI Taxonomy" id="937334"/>
    <lineage>
        <taxon>Bacteria</taxon>
        <taxon>Bacillati</taxon>
        <taxon>Bacillota</taxon>
        <taxon>Clostridia</taxon>
        <taxon>Caldicoprobacterales</taxon>
        <taxon>Caldicoprobacteraceae</taxon>
        <taxon>Caldicoprobacter</taxon>
    </lineage>
</organism>
<dbReference type="InterPro" id="IPR008927">
    <property type="entry name" value="6-PGluconate_DH-like_C_sf"/>
</dbReference>
<dbReference type="PANTHER" id="PTHR43362">
    <property type="entry name" value="MANNITOL DEHYDROGENASE DSF1-RELATED"/>
    <property type="match status" value="1"/>
</dbReference>
<dbReference type="InterPro" id="IPR036291">
    <property type="entry name" value="NAD(P)-bd_dom_sf"/>
</dbReference>
<dbReference type="EMBL" id="FOXR01000004">
    <property type="protein sequence ID" value="SFP82668.1"/>
    <property type="molecule type" value="Genomic_DNA"/>
</dbReference>
<dbReference type="OrthoDB" id="271711at2"/>
<evidence type="ECO:0000256" key="1">
    <source>
        <dbReference type="ARBA" id="ARBA00023002"/>
    </source>
</evidence>
<keyword evidence="6" id="KW-1185">Reference proteome</keyword>
<sequence>MKLSVADLKNRQVWEEKGYKLPEFDIEKIREKTRKDPIWIHFGAGNIFRAFPAVLQQTLLEGGYSDRGIIVCESYDEEIIEKAYAPFDNLSVVVTLKADGSVDKRVVASVVEAIPARGNMDRLVEIFTSPSLQMASFTITEKGYSLKNARGEYYPDVVDDLNSLSDQPKTLMAMIALLCYKRYQAGRLPIALVSMDNCSHNGTRLYEAVRAFVDAWVEKGFVDRGFKDYIEDPSLVSFPWSMIDKITPRPSEQVKAMLEAEGLEGADIVCTRKNTYISSFVNAEEAQYLVIEDVFPNSRPPLEKAGVIFTDRETVDKVEKMKVCTCLNPLHTVLAIYGCLLGYKSIADEMKDKHLKAFIEKVGYEEGLPVVVDPGIINPHEFIKEVIEKRFPNPFVPDTPQRIATDTSQKIPVRFGETLKAYIRTGKRDISTLTYIPLFFAGWIRYLMGVDDEGNPFTPSPDPMLETLQSYVKDIRLGDTGPFTEALKPILSNENIFGVNLYEYNLAPKVEAMFAELVYGRGAVRKTLEKYIKV</sequence>
<dbReference type="GO" id="GO:0008926">
    <property type="term" value="F:mannitol-1-phosphate 5-dehydrogenase activity"/>
    <property type="evidence" value="ECO:0007669"/>
    <property type="project" value="UniProtKB-EC"/>
</dbReference>
<comment type="catalytic activity">
    <reaction evidence="2">
        <text>D-mannitol 1-phosphate + NAD(+) = beta-D-fructose 6-phosphate + NADH + H(+)</text>
        <dbReference type="Rhea" id="RHEA:19661"/>
        <dbReference type="ChEBI" id="CHEBI:15378"/>
        <dbReference type="ChEBI" id="CHEBI:57540"/>
        <dbReference type="ChEBI" id="CHEBI:57634"/>
        <dbReference type="ChEBI" id="CHEBI:57945"/>
        <dbReference type="ChEBI" id="CHEBI:61381"/>
        <dbReference type="EC" id="1.1.1.17"/>
    </reaction>
</comment>
<dbReference type="InterPro" id="IPR013118">
    <property type="entry name" value="Mannitol_DH_C"/>
</dbReference>
<proteinExistence type="predicted"/>
<feature type="domain" description="Mannitol dehydrogenase C-terminal" evidence="4">
    <location>
        <begin position="315"/>
        <end position="503"/>
    </location>
</feature>
<accession>A0A1I5TIB0</accession>
<dbReference type="STRING" id="937334.SAMN05444406_104134"/>
<dbReference type="RefSeq" id="WP_025747233.1">
    <property type="nucleotide sequence ID" value="NZ_FOXR01000004.1"/>
</dbReference>
<feature type="domain" description="Mannitol dehydrogenase N-terminal" evidence="3">
    <location>
        <begin position="40"/>
        <end position="304"/>
    </location>
</feature>
<dbReference type="PANTHER" id="PTHR43362:SF1">
    <property type="entry name" value="MANNITOL DEHYDROGENASE 2-RELATED"/>
    <property type="match status" value="1"/>
</dbReference>
<dbReference type="SUPFAM" id="SSF48179">
    <property type="entry name" value="6-phosphogluconate dehydrogenase C-terminal domain-like"/>
    <property type="match status" value="1"/>
</dbReference>
<evidence type="ECO:0000259" key="4">
    <source>
        <dbReference type="Pfam" id="PF08125"/>
    </source>
</evidence>
<evidence type="ECO:0000256" key="2">
    <source>
        <dbReference type="ARBA" id="ARBA00048615"/>
    </source>
</evidence>
<dbReference type="InterPro" id="IPR013131">
    <property type="entry name" value="Mannitol_DH_N"/>
</dbReference>
<dbReference type="Proteomes" id="UP000198577">
    <property type="component" value="Unassembled WGS sequence"/>
</dbReference>
<dbReference type="Gene3D" id="3.40.50.720">
    <property type="entry name" value="NAD(P)-binding Rossmann-like Domain"/>
    <property type="match status" value="1"/>
</dbReference>
<protein>
    <submittedName>
        <fullName evidence="5">Fructuronate reductase</fullName>
    </submittedName>
</protein>
<dbReference type="Pfam" id="PF08125">
    <property type="entry name" value="Mannitol_dh_C"/>
    <property type="match status" value="1"/>
</dbReference>
<dbReference type="InterPro" id="IPR050988">
    <property type="entry name" value="Mannitol_DH/Oxidoreductase"/>
</dbReference>
<evidence type="ECO:0000313" key="6">
    <source>
        <dbReference type="Proteomes" id="UP000198577"/>
    </source>
</evidence>
<dbReference type="SUPFAM" id="SSF51735">
    <property type="entry name" value="NAD(P)-binding Rossmann-fold domains"/>
    <property type="match status" value="1"/>
</dbReference>
<dbReference type="AlphaFoldDB" id="A0A1I5TIB0"/>